<feature type="compositionally biased region" description="Basic and acidic residues" evidence="1">
    <location>
        <begin position="79"/>
        <end position="98"/>
    </location>
</feature>
<accession>A0A1B6P8R8</accession>
<reference evidence="3" key="2">
    <citation type="journal article" date="2018" name="Plant J.">
        <title>The Sorghum bicolor reference genome: improved assembly, gene annotations, a transcriptome atlas, and signatures of genome organization.</title>
        <authorList>
            <person name="McCormick R.F."/>
            <person name="Truong S.K."/>
            <person name="Sreedasyam A."/>
            <person name="Jenkins J."/>
            <person name="Shu S."/>
            <person name="Sims D."/>
            <person name="Kennedy M."/>
            <person name="Amirebrahimi M."/>
            <person name="Weers B.D."/>
            <person name="McKinley B."/>
            <person name="Mattison A."/>
            <person name="Morishige D.T."/>
            <person name="Grimwood J."/>
            <person name="Schmutz J."/>
            <person name="Mullet J.E."/>
        </authorList>
    </citation>
    <scope>NUCLEOTIDE SEQUENCE [LARGE SCALE GENOMIC DNA]</scope>
    <source>
        <strain evidence="3">cv. BTx623</strain>
    </source>
</reference>
<reference evidence="2 3" key="1">
    <citation type="journal article" date="2009" name="Nature">
        <title>The Sorghum bicolor genome and the diversification of grasses.</title>
        <authorList>
            <person name="Paterson A.H."/>
            <person name="Bowers J.E."/>
            <person name="Bruggmann R."/>
            <person name="Dubchak I."/>
            <person name="Grimwood J."/>
            <person name="Gundlach H."/>
            <person name="Haberer G."/>
            <person name="Hellsten U."/>
            <person name="Mitros T."/>
            <person name="Poliakov A."/>
            <person name="Schmutz J."/>
            <person name="Spannagl M."/>
            <person name="Tang H."/>
            <person name="Wang X."/>
            <person name="Wicker T."/>
            <person name="Bharti A.K."/>
            <person name="Chapman J."/>
            <person name="Feltus F.A."/>
            <person name="Gowik U."/>
            <person name="Grigoriev I.V."/>
            <person name="Lyons E."/>
            <person name="Maher C.A."/>
            <person name="Martis M."/>
            <person name="Narechania A."/>
            <person name="Otillar R.P."/>
            <person name="Penning B.W."/>
            <person name="Salamov A.A."/>
            <person name="Wang Y."/>
            <person name="Zhang L."/>
            <person name="Carpita N.C."/>
            <person name="Freeling M."/>
            <person name="Gingle A.R."/>
            <person name="Hash C.T."/>
            <person name="Keller B."/>
            <person name="Klein P."/>
            <person name="Kresovich S."/>
            <person name="McCann M.C."/>
            <person name="Ming R."/>
            <person name="Peterson D.G."/>
            <person name="Mehboob-ur-Rahman"/>
            <person name="Ware D."/>
            <person name="Westhoff P."/>
            <person name="Mayer K.F."/>
            <person name="Messing J."/>
            <person name="Rokhsar D.S."/>
        </authorList>
    </citation>
    <scope>NUCLEOTIDE SEQUENCE [LARGE SCALE GENOMIC DNA]</scope>
    <source>
        <strain evidence="3">cv. BTx623</strain>
    </source>
</reference>
<proteinExistence type="predicted"/>
<dbReference type="AlphaFoldDB" id="A0A1B6P8R8"/>
<name>A0A1B6P8R8_SORBI</name>
<sequence length="104" mass="12057">MRNFRPPDGGRVRSSRWSNGSRSAELFPMQTDACPERTNRNGPQDVVMSSVVCRQMEYAAVTHCEKTGLVVEDREEESWCRGSSERKSKQLDRHKDTKYAFCRR</sequence>
<dbReference type="Gramene" id="KXG22128">
    <property type="protein sequence ID" value="KXG22128"/>
    <property type="gene ID" value="SORBI_3009G158300"/>
</dbReference>
<dbReference type="EMBL" id="CM000768">
    <property type="protein sequence ID" value="KXG22128.1"/>
    <property type="molecule type" value="Genomic_DNA"/>
</dbReference>
<evidence type="ECO:0000313" key="2">
    <source>
        <dbReference type="EMBL" id="KXG22128.1"/>
    </source>
</evidence>
<evidence type="ECO:0000313" key="3">
    <source>
        <dbReference type="Proteomes" id="UP000000768"/>
    </source>
</evidence>
<keyword evidence="3" id="KW-1185">Reference proteome</keyword>
<evidence type="ECO:0000256" key="1">
    <source>
        <dbReference type="SAM" id="MobiDB-lite"/>
    </source>
</evidence>
<organism evidence="2 3">
    <name type="scientific">Sorghum bicolor</name>
    <name type="common">Sorghum</name>
    <name type="synonym">Sorghum vulgare</name>
    <dbReference type="NCBI Taxonomy" id="4558"/>
    <lineage>
        <taxon>Eukaryota</taxon>
        <taxon>Viridiplantae</taxon>
        <taxon>Streptophyta</taxon>
        <taxon>Embryophyta</taxon>
        <taxon>Tracheophyta</taxon>
        <taxon>Spermatophyta</taxon>
        <taxon>Magnoliopsida</taxon>
        <taxon>Liliopsida</taxon>
        <taxon>Poales</taxon>
        <taxon>Poaceae</taxon>
        <taxon>PACMAD clade</taxon>
        <taxon>Panicoideae</taxon>
        <taxon>Andropogonodae</taxon>
        <taxon>Andropogoneae</taxon>
        <taxon>Sorghinae</taxon>
        <taxon>Sorghum</taxon>
    </lineage>
</organism>
<gene>
    <name evidence="2" type="ORF">SORBI_3009G158300</name>
</gene>
<dbReference type="InParanoid" id="A0A1B6P8R8"/>
<feature type="region of interest" description="Disordered" evidence="1">
    <location>
        <begin position="79"/>
        <end position="104"/>
    </location>
</feature>
<feature type="region of interest" description="Disordered" evidence="1">
    <location>
        <begin position="1"/>
        <end position="42"/>
    </location>
</feature>
<protein>
    <submittedName>
        <fullName evidence="2">Uncharacterized protein</fullName>
    </submittedName>
</protein>
<dbReference type="Proteomes" id="UP000000768">
    <property type="component" value="Chromosome 9"/>
</dbReference>